<dbReference type="InterPro" id="IPR049979">
    <property type="entry name" value="Cys_resp_CS_actino"/>
</dbReference>
<dbReference type="EMBL" id="BSSD01000007">
    <property type="protein sequence ID" value="GLW93674.1"/>
    <property type="molecule type" value="Genomic_DNA"/>
</dbReference>
<evidence type="ECO:0000313" key="3">
    <source>
        <dbReference type="Proteomes" id="UP001165042"/>
    </source>
</evidence>
<feature type="compositionally biased region" description="Gly residues" evidence="1">
    <location>
        <begin position="17"/>
        <end position="34"/>
    </location>
</feature>
<proteinExistence type="predicted"/>
<comment type="caution">
    <text evidence="2">The sequence shown here is derived from an EMBL/GenBank/DDBJ whole genome shotgun (WGS) entry which is preliminary data.</text>
</comment>
<accession>A0A9W6QS56</accession>
<name>A0A9W6QS56_9PSEU</name>
<keyword evidence="3" id="KW-1185">Reference proteome</keyword>
<organism evidence="2 3">
    <name type="scientific">Actinokineospora globicatena</name>
    <dbReference type="NCBI Taxonomy" id="103729"/>
    <lineage>
        <taxon>Bacteria</taxon>
        <taxon>Bacillati</taxon>
        <taxon>Actinomycetota</taxon>
        <taxon>Actinomycetes</taxon>
        <taxon>Pseudonocardiales</taxon>
        <taxon>Pseudonocardiaceae</taxon>
        <taxon>Actinokineospora</taxon>
    </lineage>
</organism>
<protein>
    <submittedName>
        <fullName evidence="2">Uncharacterized protein</fullName>
    </submittedName>
</protein>
<dbReference type="NCBIfam" id="NF042934">
    <property type="entry name" value="cis_reg_atten"/>
    <property type="match status" value="1"/>
</dbReference>
<gene>
    <name evidence="2" type="ORF">Aglo03_44900</name>
</gene>
<feature type="region of interest" description="Disordered" evidence="1">
    <location>
        <begin position="1"/>
        <end position="58"/>
    </location>
</feature>
<dbReference type="AlphaFoldDB" id="A0A9W6QS56"/>
<sequence length="103" mass="11230">MHVHAEGPVTEAEERGLGQGTVGGRGVALGGCCGHGDHPPRSARAPGPHRRKPRDLRPSMRMVVDHTVDAWHADPMSATEVFLVARRHVDFQRVSSAMCRQHP</sequence>
<evidence type="ECO:0000313" key="2">
    <source>
        <dbReference type="EMBL" id="GLW93674.1"/>
    </source>
</evidence>
<reference evidence="2" key="1">
    <citation type="submission" date="2023-02" db="EMBL/GenBank/DDBJ databases">
        <title>Actinokineospora globicatena NBRC 15670.</title>
        <authorList>
            <person name="Ichikawa N."/>
            <person name="Sato H."/>
            <person name="Tonouchi N."/>
        </authorList>
    </citation>
    <scope>NUCLEOTIDE SEQUENCE</scope>
    <source>
        <strain evidence="2">NBRC 15670</strain>
    </source>
</reference>
<dbReference type="Proteomes" id="UP001165042">
    <property type="component" value="Unassembled WGS sequence"/>
</dbReference>
<evidence type="ECO:0000256" key="1">
    <source>
        <dbReference type="SAM" id="MobiDB-lite"/>
    </source>
</evidence>